<evidence type="ECO:0000256" key="1">
    <source>
        <dbReference type="SAM" id="SignalP"/>
    </source>
</evidence>
<dbReference type="RefSeq" id="WP_336808675.1">
    <property type="nucleotide sequence ID" value="NZ_JBBBNY010000014.1"/>
</dbReference>
<dbReference type="Proteomes" id="UP001381174">
    <property type="component" value="Unassembled WGS sequence"/>
</dbReference>
<sequence length="143" mass="15534">MKLLLSCGLVALSLALAGCRHAPDETRVREAIDAAVQAAETADASGVVEPLSEDFDGNAGRLDRRGLANLVRVARLRGEHVGVTLGPVGVERHGERLVARFTVSLTQGSRLWPDAAGVYRVESAWRREGGQWRCYGATWERQL</sequence>
<proteinExistence type="predicted"/>
<name>A0ABU8JFH4_9GAMM</name>
<dbReference type="SUPFAM" id="SSF54427">
    <property type="entry name" value="NTF2-like"/>
    <property type="match status" value="1"/>
</dbReference>
<feature type="chain" id="PRO_5047417237" description="DUF4440 domain-containing protein" evidence="1">
    <location>
        <begin position="23"/>
        <end position="143"/>
    </location>
</feature>
<keyword evidence="1" id="KW-0732">Signal</keyword>
<dbReference type="InterPro" id="IPR032710">
    <property type="entry name" value="NTF2-like_dom_sf"/>
</dbReference>
<gene>
    <name evidence="2" type="ORF">WAT24_14780</name>
</gene>
<accession>A0ABU8JFH4</accession>
<evidence type="ECO:0008006" key="4">
    <source>
        <dbReference type="Google" id="ProtNLM"/>
    </source>
</evidence>
<organism evidence="2 3">
    <name type="scientific">Fulvimonas yonginensis</name>
    <dbReference type="NCBI Taxonomy" id="1495200"/>
    <lineage>
        <taxon>Bacteria</taxon>
        <taxon>Pseudomonadati</taxon>
        <taxon>Pseudomonadota</taxon>
        <taxon>Gammaproteobacteria</taxon>
        <taxon>Lysobacterales</taxon>
        <taxon>Rhodanobacteraceae</taxon>
        <taxon>Fulvimonas</taxon>
    </lineage>
</organism>
<dbReference type="EMBL" id="JBBBNY010000014">
    <property type="protein sequence ID" value="MEI7038030.1"/>
    <property type="molecule type" value="Genomic_DNA"/>
</dbReference>
<dbReference type="PROSITE" id="PS51257">
    <property type="entry name" value="PROKAR_LIPOPROTEIN"/>
    <property type="match status" value="1"/>
</dbReference>
<keyword evidence="3" id="KW-1185">Reference proteome</keyword>
<comment type="caution">
    <text evidence="2">The sequence shown here is derived from an EMBL/GenBank/DDBJ whole genome shotgun (WGS) entry which is preliminary data.</text>
</comment>
<protein>
    <recommendedName>
        <fullName evidence="4">DUF4440 domain-containing protein</fullName>
    </recommendedName>
</protein>
<dbReference type="Gene3D" id="3.10.450.50">
    <property type="match status" value="1"/>
</dbReference>
<evidence type="ECO:0000313" key="3">
    <source>
        <dbReference type="Proteomes" id="UP001381174"/>
    </source>
</evidence>
<reference evidence="2 3" key="1">
    <citation type="journal article" date="2014" name="Int. J. Syst. Evol. Microbiol.">
        <title>Fulvimonas yonginensis sp. nov., isolated from greenhouse soil, and emended description of the genus Fulvimonas.</title>
        <authorList>
            <person name="Ahn J.H."/>
            <person name="Kim S.J."/>
            <person name="Weon H.Y."/>
            <person name="Hong S.B."/>
            <person name="Seok S.J."/>
            <person name="Kwon S.W."/>
        </authorList>
    </citation>
    <scope>NUCLEOTIDE SEQUENCE [LARGE SCALE GENOMIC DNA]</scope>
    <source>
        <strain evidence="2 3">KACC 16952</strain>
    </source>
</reference>
<evidence type="ECO:0000313" key="2">
    <source>
        <dbReference type="EMBL" id="MEI7038030.1"/>
    </source>
</evidence>
<feature type="signal peptide" evidence="1">
    <location>
        <begin position="1"/>
        <end position="22"/>
    </location>
</feature>